<dbReference type="STRING" id="53326.A0A016WHI9"/>
<reference evidence="3" key="1">
    <citation type="journal article" date="2015" name="Nat. Genet.">
        <title>The genome and transcriptome of the zoonotic hookworm Ancylostoma ceylanicum identify infection-specific gene families.</title>
        <authorList>
            <person name="Schwarz E.M."/>
            <person name="Hu Y."/>
            <person name="Antoshechkin I."/>
            <person name="Miller M.M."/>
            <person name="Sternberg P.W."/>
            <person name="Aroian R.V."/>
        </authorList>
    </citation>
    <scope>NUCLEOTIDE SEQUENCE</scope>
    <source>
        <strain evidence="3">HY135</strain>
    </source>
</reference>
<sequence>MKVSFQVIAKEKIFEMTSTLIEPARKCIILLGTLSLVSAVGYFENLCFQPFFFGTGVLKGMECEVIYPITTRDQIEAFDLCSKNSPYEVISYEHGYSTRCTYEKPYKCADEELSLGGKCLAVKNFTKFSPDEACGKSYKLHVIQHREEVKWIAVLLEHAVTEVWVGNEGKDARILNPIFPDGRQSLLCVLIGGTGRKGGPKDGMRIKLRLPTKHTYPYAGRGTAFYENVNKELPHLCSKAAQAFEKTLKDILDTVGSLGFPTVGAKDNTGSLRPFTYLPVALPVRGPKFDPDVKELHEVCSILPNGYAASIYDFHSKSDYQAIRSHFPPSMCRTTTARITSYTRDPPKDCKADVDFERNRKRWTYYGPNSTSQSSGSHWLDGYPAEMCADLPPTTGALLDGMVDVPAIARRPIICTYGNPPNLPALHPSDQCNKAAHYDEETKRCLCNNPEKDGRIYDPEKYGHYPEGIVCIDCANTTRTRSIVFILDNTGTVGESGWKAVVTRTRFILGLTFRLNVVFRGLKVAQVRLSAIYTTKDLLTPVHSTHPSKTTPSLQSTDELTTCPPI</sequence>
<evidence type="ECO:0000256" key="1">
    <source>
        <dbReference type="SAM" id="MobiDB-lite"/>
    </source>
</evidence>
<evidence type="ECO:0000313" key="3">
    <source>
        <dbReference type="Proteomes" id="UP000024635"/>
    </source>
</evidence>
<keyword evidence="3" id="KW-1185">Reference proteome</keyword>
<dbReference type="AlphaFoldDB" id="A0A016WHI9"/>
<evidence type="ECO:0000313" key="2">
    <source>
        <dbReference type="EMBL" id="EYC39085.1"/>
    </source>
</evidence>
<accession>A0A016WHI9</accession>
<protein>
    <submittedName>
        <fullName evidence="2">Uncharacterized protein</fullName>
    </submittedName>
</protein>
<name>A0A016WHI9_9BILA</name>
<dbReference type="EMBL" id="JARK01000277">
    <property type="protein sequence ID" value="EYC39085.1"/>
    <property type="molecule type" value="Genomic_DNA"/>
</dbReference>
<feature type="compositionally biased region" description="Polar residues" evidence="1">
    <location>
        <begin position="543"/>
        <end position="560"/>
    </location>
</feature>
<dbReference type="Proteomes" id="UP000024635">
    <property type="component" value="Unassembled WGS sequence"/>
</dbReference>
<proteinExistence type="predicted"/>
<gene>
    <name evidence="2" type="primary">Acey_s0677.g1443</name>
    <name evidence="2" type="ORF">Y032_0677g1443</name>
</gene>
<organism evidence="2 3">
    <name type="scientific">Ancylostoma ceylanicum</name>
    <dbReference type="NCBI Taxonomy" id="53326"/>
    <lineage>
        <taxon>Eukaryota</taxon>
        <taxon>Metazoa</taxon>
        <taxon>Ecdysozoa</taxon>
        <taxon>Nematoda</taxon>
        <taxon>Chromadorea</taxon>
        <taxon>Rhabditida</taxon>
        <taxon>Rhabditina</taxon>
        <taxon>Rhabditomorpha</taxon>
        <taxon>Strongyloidea</taxon>
        <taxon>Ancylostomatidae</taxon>
        <taxon>Ancylostomatinae</taxon>
        <taxon>Ancylostoma</taxon>
    </lineage>
</organism>
<dbReference type="OrthoDB" id="5909366at2759"/>
<feature type="region of interest" description="Disordered" evidence="1">
    <location>
        <begin position="543"/>
        <end position="566"/>
    </location>
</feature>
<comment type="caution">
    <text evidence="2">The sequence shown here is derived from an EMBL/GenBank/DDBJ whole genome shotgun (WGS) entry which is preliminary data.</text>
</comment>